<evidence type="ECO:0000313" key="3">
    <source>
        <dbReference type="Proteomes" id="UP000887013"/>
    </source>
</evidence>
<keyword evidence="1" id="KW-0732">Signal</keyword>
<protein>
    <recommendedName>
        <fullName evidence="4">Salivary secreted peptide</fullName>
    </recommendedName>
</protein>
<feature type="chain" id="PRO_5036481029" description="Salivary secreted peptide" evidence="1">
    <location>
        <begin position="30"/>
        <end position="160"/>
    </location>
</feature>
<accession>A0A8X6PGW3</accession>
<proteinExistence type="predicted"/>
<name>A0A8X6PGW3_NEPPI</name>
<dbReference type="Proteomes" id="UP000887013">
    <property type="component" value="Unassembled WGS sequence"/>
</dbReference>
<gene>
    <name evidence="2" type="primary">NCL1_20740</name>
    <name evidence="2" type="ORF">NPIL_523531</name>
</gene>
<dbReference type="AlphaFoldDB" id="A0A8X6PGW3"/>
<comment type="caution">
    <text evidence="2">The sequence shown here is derived from an EMBL/GenBank/DDBJ whole genome shotgun (WGS) entry which is preliminary data.</text>
</comment>
<evidence type="ECO:0008006" key="4">
    <source>
        <dbReference type="Google" id="ProtNLM"/>
    </source>
</evidence>
<evidence type="ECO:0000313" key="2">
    <source>
        <dbReference type="EMBL" id="GFT70480.1"/>
    </source>
</evidence>
<sequence>MARNGWCSQKTSLFWLLSACIVLCGLSEGSFPKFLKPNRDVSTPHRAKHHANSTSINRTITIHLEGVDLHTNTLLALTREEGKIGSPCNETYFIMKDLPVVSGDGSSGDIEVNEALHAELSLASWHVCVRQQTSKKGEWTHIGKYERYPSTFEKRENGKK</sequence>
<evidence type="ECO:0000256" key="1">
    <source>
        <dbReference type="SAM" id="SignalP"/>
    </source>
</evidence>
<dbReference type="EMBL" id="BMAW01069764">
    <property type="protein sequence ID" value="GFT70480.1"/>
    <property type="molecule type" value="Genomic_DNA"/>
</dbReference>
<feature type="signal peptide" evidence="1">
    <location>
        <begin position="1"/>
        <end position="29"/>
    </location>
</feature>
<reference evidence="2" key="1">
    <citation type="submission" date="2020-08" db="EMBL/GenBank/DDBJ databases">
        <title>Multicomponent nature underlies the extraordinary mechanical properties of spider dragline silk.</title>
        <authorList>
            <person name="Kono N."/>
            <person name="Nakamura H."/>
            <person name="Mori M."/>
            <person name="Yoshida Y."/>
            <person name="Ohtoshi R."/>
            <person name="Malay A.D."/>
            <person name="Moran D.A.P."/>
            <person name="Tomita M."/>
            <person name="Numata K."/>
            <person name="Arakawa K."/>
        </authorList>
    </citation>
    <scope>NUCLEOTIDE SEQUENCE</scope>
</reference>
<keyword evidence="3" id="KW-1185">Reference proteome</keyword>
<dbReference type="OrthoDB" id="6418030at2759"/>
<organism evidence="2 3">
    <name type="scientific">Nephila pilipes</name>
    <name type="common">Giant wood spider</name>
    <name type="synonym">Nephila maculata</name>
    <dbReference type="NCBI Taxonomy" id="299642"/>
    <lineage>
        <taxon>Eukaryota</taxon>
        <taxon>Metazoa</taxon>
        <taxon>Ecdysozoa</taxon>
        <taxon>Arthropoda</taxon>
        <taxon>Chelicerata</taxon>
        <taxon>Arachnida</taxon>
        <taxon>Araneae</taxon>
        <taxon>Araneomorphae</taxon>
        <taxon>Entelegynae</taxon>
        <taxon>Araneoidea</taxon>
        <taxon>Nephilidae</taxon>
        <taxon>Nephila</taxon>
    </lineage>
</organism>